<feature type="transmembrane region" description="Helical" evidence="8">
    <location>
        <begin position="66"/>
        <end position="86"/>
    </location>
</feature>
<feature type="transmembrane region" description="Helical" evidence="8">
    <location>
        <begin position="234"/>
        <end position="256"/>
    </location>
</feature>
<dbReference type="EMBL" id="CP044222">
    <property type="protein sequence ID" value="QEW07923.1"/>
    <property type="molecule type" value="Genomic_DNA"/>
</dbReference>
<dbReference type="NCBIfam" id="TIGR00688">
    <property type="entry name" value="rarD"/>
    <property type="match status" value="1"/>
</dbReference>
<name>A0A5J6LHR2_9GAMM</name>
<keyword evidence="5 8" id="KW-0812">Transmembrane</keyword>
<evidence type="ECO:0000256" key="4">
    <source>
        <dbReference type="ARBA" id="ARBA00022475"/>
    </source>
</evidence>
<dbReference type="PANTHER" id="PTHR22911:SF137">
    <property type="entry name" value="SOLUTE CARRIER FAMILY 35 MEMBER G2-RELATED"/>
    <property type="match status" value="1"/>
</dbReference>
<dbReference type="RefSeq" id="WP_151057828.1">
    <property type="nucleotide sequence ID" value="NZ_CP044222.1"/>
</dbReference>
<feature type="transmembrane region" description="Helical" evidence="8">
    <location>
        <begin position="5"/>
        <end position="25"/>
    </location>
</feature>
<keyword evidence="7 8" id="KW-0472">Membrane</keyword>
<dbReference type="AlphaFoldDB" id="A0A5J6LHR2"/>
<dbReference type="InterPro" id="IPR004626">
    <property type="entry name" value="RarD"/>
</dbReference>
<keyword evidence="3" id="KW-0813">Transport</keyword>
<evidence type="ECO:0000313" key="10">
    <source>
        <dbReference type="EMBL" id="QEW07923.1"/>
    </source>
</evidence>
<reference evidence="10 11" key="1">
    <citation type="submission" date="2019-09" db="EMBL/GenBank/DDBJ databases">
        <title>Nitrincola iocasae sp. nov., a bacterium isolated from the sediment collected at a cold seep field in South China Sea.</title>
        <authorList>
            <person name="Zhang H."/>
            <person name="Wang H."/>
            <person name="Li C."/>
        </authorList>
    </citation>
    <scope>NUCLEOTIDE SEQUENCE [LARGE SCALE GENOMIC DNA]</scope>
    <source>
        <strain evidence="10 11">KXZD1103</strain>
    </source>
</reference>
<dbReference type="PANTHER" id="PTHR22911">
    <property type="entry name" value="ACYL-MALONYL CONDENSING ENZYME-RELATED"/>
    <property type="match status" value="1"/>
</dbReference>
<evidence type="ECO:0000259" key="9">
    <source>
        <dbReference type="Pfam" id="PF00892"/>
    </source>
</evidence>
<dbReference type="InterPro" id="IPR037185">
    <property type="entry name" value="EmrE-like"/>
</dbReference>
<dbReference type="KEGG" id="nik:F5I99_16290"/>
<evidence type="ECO:0000256" key="3">
    <source>
        <dbReference type="ARBA" id="ARBA00022448"/>
    </source>
</evidence>
<dbReference type="Pfam" id="PF00892">
    <property type="entry name" value="EamA"/>
    <property type="match status" value="1"/>
</dbReference>
<keyword evidence="4" id="KW-1003">Cell membrane</keyword>
<comment type="subcellular location">
    <subcellularLocation>
        <location evidence="1">Cell membrane</location>
        <topology evidence="1">Multi-pass membrane protein</topology>
    </subcellularLocation>
</comment>
<sequence>MQGLLLALAAYTIWGCFPLFFNLLSHVSSVEVLANRIIWSMLVTMLVILVLGKWNSFVRLLKDPVLMRWLALTSLLISTNWLIFIWGVAQHRVMETSLGYYMTPLVSLLLARVLLKEALHPLQAVAGGLAAVAVGWELYSLGSFPWVSLSLALSFGFYGLVRKRFPVDGLNGLTVETMLIFPLALGWLAWQFISPAYQLDFGSNLSTTLLLVASGVMTAIPLLLFAAAAKRLDLSVVGFVMYINPTMQFLIAVLIFKEDFPPQRLVTFLFIWTALVLFMWGMWLSNKKSVTNDKVKIATESRSIE</sequence>
<feature type="transmembrane region" description="Helical" evidence="8">
    <location>
        <begin position="37"/>
        <end position="54"/>
    </location>
</feature>
<feature type="transmembrane region" description="Helical" evidence="8">
    <location>
        <begin position="268"/>
        <end position="286"/>
    </location>
</feature>
<dbReference type="GO" id="GO:0005886">
    <property type="term" value="C:plasma membrane"/>
    <property type="evidence" value="ECO:0007669"/>
    <property type="project" value="UniProtKB-SubCell"/>
</dbReference>
<keyword evidence="11" id="KW-1185">Reference proteome</keyword>
<accession>A0A5J6LHR2</accession>
<dbReference type="Proteomes" id="UP000325606">
    <property type="component" value="Chromosome"/>
</dbReference>
<evidence type="ECO:0000313" key="11">
    <source>
        <dbReference type="Proteomes" id="UP000325606"/>
    </source>
</evidence>
<evidence type="ECO:0000256" key="7">
    <source>
        <dbReference type="ARBA" id="ARBA00023136"/>
    </source>
</evidence>
<evidence type="ECO:0000256" key="6">
    <source>
        <dbReference type="ARBA" id="ARBA00022989"/>
    </source>
</evidence>
<feature type="transmembrane region" description="Helical" evidence="8">
    <location>
        <begin position="145"/>
        <end position="161"/>
    </location>
</feature>
<organism evidence="10 11">
    <name type="scientific">Nitrincola iocasae</name>
    <dbReference type="NCBI Taxonomy" id="2614693"/>
    <lineage>
        <taxon>Bacteria</taxon>
        <taxon>Pseudomonadati</taxon>
        <taxon>Pseudomonadota</taxon>
        <taxon>Gammaproteobacteria</taxon>
        <taxon>Oceanospirillales</taxon>
        <taxon>Oceanospirillaceae</taxon>
        <taxon>Nitrincola</taxon>
    </lineage>
</organism>
<dbReference type="SUPFAM" id="SSF103481">
    <property type="entry name" value="Multidrug resistance efflux transporter EmrE"/>
    <property type="match status" value="2"/>
</dbReference>
<evidence type="ECO:0000256" key="5">
    <source>
        <dbReference type="ARBA" id="ARBA00022692"/>
    </source>
</evidence>
<gene>
    <name evidence="10" type="primary">rarD</name>
    <name evidence="10" type="ORF">F5I99_16290</name>
</gene>
<protein>
    <submittedName>
        <fullName evidence="10">EamA family transporter RarD</fullName>
    </submittedName>
</protein>
<feature type="domain" description="EamA" evidence="9">
    <location>
        <begin position="2"/>
        <end position="134"/>
    </location>
</feature>
<feature type="transmembrane region" description="Helical" evidence="8">
    <location>
        <begin position="205"/>
        <end position="227"/>
    </location>
</feature>
<keyword evidence="6 8" id="KW-1133">Transmembrane helix</keyword>
<evidence type="ECO:0000256" key="1">
    <source>
        <dbReference type="ARBA" id="ARBA00004651"/>
    </source>
</evidence>
<proteinExistence type="inferred from homology"/>
<feature type="transmembrane region" description="Helical" evidence="8">
    <location>
        <begin position="173"/>
        <end position="193"/>
    </location>
</feature>
<comment type="similarity">
    <text evidence="2">Belongs to the EamA transporter family.</text>
</comment>
<evidence type="ECO:0000256" key="2">
    <source>
        <dbReference type="ARBA" id="ARBA00007362"/>
    </source>
</evidence>
<feature type="transmembrane region" description="Helical" evidence="8">
    <location>
        <begin position="98"/>
        <end position="115"/>
    </location>
</feature>
<dbReference type="InterPro" id="IPR000620">
    <property type="entry name" value="EamA_dom"/>
</dbReference>
<evidence type="ECO:0000256" key="8">
    <source>
        <dbReference type="SAM" id="Phobius"/>
    </source>
</evidence>